<dbReference type="GO" id="GO:0005548">
    <property type="term" value="F:phospholipid transporter activity"/>
    <property type="evidence" value="ECO:0007669"/>
    <property type="project" value="TreeGrafter"/>
</dbReference>
<dbReference type="AlphaFoldDB" id="B1ZUD3"/>
<organism evidence="2 3">
    <name type="scientific">Opitutus terrae (strain DSM 11246 / JCM 15787 / PB90-1)</name>
    <dbReference type="NCBI Taxonomy" id="452637"/>
    <lineage>
        <taxon>Bacteria</taxon>
        <taxon>Pseudomonadati</taxon>
        <taxon>Verrucomicrobiota</taxon>
        <taxon>Opitutia</taxon>
        <taxon>Opitutales</taxon>
        <taxon>Opitutaceae</taxon>
        <taxon>Opitutus</taxon>
    </lineage>
</organism>
<dbReference type="eggNOG" id="COG1463">
    <property type="taxonomic scope" value="Bacteria"/>
</dbReference>
<name>B1ZUD3_OPITP</name>
<dbReference type="STRING" id="452637.Oter_0687"/>
<evidence type="ECO:0000313" key="2">
    <source>
        <dbReference type="EMBL" id="ACB73976.1"/>
    </source>
</evidence>
<dbReference type="EMBL" id="CP001032">
    <property type="protein sequence ID" value="ACB73976.1"/>
    <property type="molecule type" value="Genomic_DNA"/>
</dbReference>
<proteinExistence type="predicted"/>
<evidence type="ECO:0000313" key="3">
    <source>
        <dbReference type="Proteomes" id="UP000007013"/>
    </source>
</evidence>
<dbReference type="GO" id="GO:0005543">
    <property type="term" value="F:phospholipid binding"/>
    <property type="evidence" value="ECO:0007669"/>
    <property type="project" value="TreeGrafter"/>
</dbReference>
<dbReference type="Pfam" id="PF02470">
    <property type="entry name" value="MlaD"/>
    <property type="match status" value="1"/>
</dbReference>
<dbReference type="PANTHER" id="PTHR33371">
    <property type="entry name" value="INTERMEMBRANE PHOSPHOLIPID TRANSPORT SYSTEM BINDING PROTEIN MLAD-RELATED"/>
    <property type="match status" value="1"/>
</dbReference>
<dbReference type="InterPro" id="IPR052336">
    <property type="entry name" value="MlaD_Phospholipid_Transporter"/>
</dbReference>
<sequence length="332" mass="35080">MNTAQQTARVGLFFVLGLALTWVTFETLSGGKIFREDGYTLIAPFGSLKELKNGDEVRMAGVKIGVVERTRLNPEKRRAEAILRINTDSTIPSDAVASISMSGLIGTNYIAVDLGTPSAPVLRPGDEIRTRNTADFNSIMSDLGNLGQKLEGALGAFGKAMSGEEGQPGLFQKLDRLVTENQEKVTATMSNLQDITAKVNQGQGTLGKLVNDPALHDELLAAVQDIKGAAAGAKDFMANAQAIVDQVKSGKGTIGALVYDENAASDLKATMANFRSVSDKIAKGEGTLGKLIRDDQLYQSAQSTLKKADRALDGMSDSGPITAVGVVANSLF</sequence>
<feature type="domain" description="Mce/MlaD" evidence="1">
    <location>
        <begin position="38"/>
        <end position="113"/>
    </location>
</feature>
<evidence type="ECO:0000259" key="1">
    <source>
        <dbReference type="Pfam" id="PF02470"/>
    </source>
</evidence>
<dbReference type="OrthoDB" id="9769132at2"/>
<dbReference type="Proteomes" id="UP000007013">
    <property type="component" value="Chromosome"/>
</dbReference>
<keyword evidence="3" id="KW-1185">Reference proteome</keyword>
<dbReference type="RefSeq" id="WP_012373514.1">
    <property type="nucleotide sequence ID" value="NC_010571.1"/>
</dbReference>
<dbReference type="HOGENOM" id="CLU_054524_0_1_0"/>
<dbReference type="PANTHER" id="PTHR33371:SF4">
    <property type="entry name" value="INTERMEMBRANE PHOSPHOLIPID TRANSPORT SYSTEM BINDING PROTEIN MLAD"/>
    <property type="match status" value="1"/>
</dbReference>
<dbReference type="KEGG" id="ote:Oter_0687"/>
<dbReference type="InterPro" id="IPR003399">
    <property type="entry name" value="Mce/MlaD"/>
</dbReference>
<gene>
    <name evidence="2" type="ordered locus">Oter_0687</name>
</gene>
<protein>
    <submittedName>
        <fullName evidence="2">Mammalian cell entry related domain protein</fullName>
    </submittedName>
</protein>
<reference evidence="2 3" key="1">
    <citation type="journal article" date="2011" name="J. Bacteriol.">
        <title>Genome sequence of the verrucomicrobium Opitutus terrae PB90-1, an abundant inhabitant of rice paddy soil ecosystems.</title>
        <authorList>
            <person name="van Passel M.W."/>
            <person name="Kant R."/>
            <person name="Palva A."/>
            <person name="Copeland A."/>
            <person name="Lucas S."/>
            <person name="Lapidus A."/>
            <person name="Glavina del Rio T."/>
            <person name="Pitluck S."/>
            <person name="Goltsman E."/>
            <person name="Clum A."/>
            <person name="Sun H."/>
            <person name="Schmutz J."/>
            <person name="Larimer F.W."/>
            <person name="Land M.L."/>
            <person name="Hauser L."/>
            <person name="Kyrpides N."/>
            <person name="Mikhailova N."/>
            <person name="Richardson P.P."/>
            <person name="Janssen P.H."/>
            <person name="de Vos W.M."/>
            <person name="Smidt H."/>
        </authorList>
    </citation>
    <scope>NUCLEOTIDE SEQUENCE [LARGE SCALE GENOMIC DNA]</scope>
    <source>
        <strain evidence="3">DSM 11246 / JCM 15787 / PB90-1</strain>
    </source>
</reference>
<accession>B1ZUD3</accession>